<dbReference type="InterPro" id="IPR036873">
    <property type="entry name" value="Rhodanese-like_dom_sf"/>
</dbReference>
<dbReference type="PROSITE" id="PS50206">
    <property type="entry name" value="RHODANESE_3"/>
    <property type="match status" value="1"/>
</dbReference>
<dbReference type="AlphaFoldDB" id="A0A668TSE6"/>
<dbReference type="GO" id="GO:0050337">
    <property type="term" value="F:thiosulfate-thiol sulfurtransferase activity"/>
    <property type="evidence" value="ECO:0007669"/>
    <property type="project" value="InterPro"/>
</dbReference>
<gene>
    <name evidence="3" type="primary">LOC120432894</name>
</gene>
<dbReference type="CDD" id="cd01519">
    <property type="entry name" value="RHOD_HSP67B2"/>
    <property type="match status" value="1"/>
</dbReference>
<dbReference type="PANTHER" id="PTHR45544:SF1">
    <property type="entry name" value="THIOSULFATE:GLUTATHIONE SULFURTRANSFERASE"/>
    <property type="match status" value="1"/>
</dbReference>
<dbReference type="OMA" id="KTFNTIC"/>
<protein>
    <recommendedName>
        <fullName evidence="2">Rhodanese domain-containing protein</fullName>
    </recommendedName>
</protein>
<dbReference type="Pfam" id="PF00581">
    <property type="entry name" value="Rhodanese"/>
    <property type="match status" value="1"/>
</dbReference>
<dbReference type="PANTHER" id="PTHR45544">
    <property type="entry name" value="THIOSULFATE:GLUTATHIONE SULFURTRANSFERASE"/>
    <property type="match status" value="1"/>
</dbReference>
<feature type="active site" description="Cysteine persulfide intermediate" evidence="1">
    <location>
        <position position="110"/>
    </location>
</feature>
<dbReference type="SMART" id="SM00450">
    <property type="entry name" value="RHOD"/>
    <property type="match status" value="1"/>
</dbReference>
<dbReference type="GeneID" id="120432894"/>
<dbReference type="SUPFAM" id="SSF52821">
    <property type="entry name" value="Rhodanese/Cell cycle control phosphatase"/>
    <property type="match status" value="1"/>
</dbReference>
<evidence type="ECO:0000313" key="3">
    <source>
        <dbReference type="Ensembl" id="ENSOABP00000029518.2"/>
    </source>
</evidence>
<dbReference type="InterPro" id="IPR042457">
    <property type="entry name" value="TSTD1_mml"/>
</dbReference>
<keyword evidence="4" id="KW-1185">Reference proteome</keyword>
<dbReference type="Ensembl" id="ENSOABT00000030341.2">
    <property type="protein sequence ID" value="ENSOABP00000029518.2"/>
    <property type="gene ID" value="ENSOABG00000013688.2"/>
</dbReference>
<reference evidence="3" key="2">
    <citation type="submission" date="2025-09" db="UniProtKB">
        <authorList>
            <consortium name="Ensembl"/>
        </authorList>
    </citation>
    <scope>IDENTIFICATION</scope>
</reference>
<dbReference type="KEGG" id="oau:120432894"/>
<dbReference type="Proteomes" id="UP000472276">
    <property type="component" value="Unassembled WGS sequence"/>
</dbReference>
<organism evidence="3 4">
    <name type="scientific">Oreochromis aureus</name>
    <name type="common">Israeli tilapia</name>
    <name type="synonym">Chromis aureus</name>
    <dbReference type="NCBI Taxonomy" id="47969"/>
    <lineage>
        <taxon>Eukaryota</taxon>
        <taxon>Metazoa</taxon>
        <taxon>Chordata</taxon>
        <taxon>Craniata</taxon>
        <taxon>Vertebrata</taxon>
        <taxon>Euteleostomi</taxon>
        <taxon>Actinopterygii</taxon>
        <taxon>Neopterygii</taxon>
        <taxon>Teleostei</taxon>
        <taxon>Neoteleostei</taxon>
        <taxon>Acanthomorphata</taxon>
        <taxon>Ovalentaria</taxon>
        <taxon>Cichlomorphae</taxon>
        <taxon>Cichliformes</taxon>
        <taxon>Cichlidae</taxon>
        <taxon>African cichlids</taxon>
        <taxon>Pseudocrenilabrinae</taxon>
        <taxon>Oreochromini</taxon>
        <taxon>Oreochromis</taxon>
    </lineage>
</organism>
<evidence type="ECO:0000256" key="1">
    <source>
        <dbReference type="PIRSR" id="PIRSR642457-1"/>
    </source>
</evidence>
<dbReference type="Gene3D" id="3.40.250.10">
    <property type="entry name" value="Rhodanese-like domain"/>
    <property type="match status" value="1"/>
</dbReference>
<feature type="domain" description="Rhodanese" evidence="2">
    <location>
        <begin position="48"/>
        <end position="146"/>
    </location>
</feature>
<name>A0A668TSE6_OREAU</name>
<sequence length="147" mass="16406">MYQEEDAVYRTVCECHCIPISNFHSTTRMANTVTKEISYEELKALVGKSPKLILIDVRSEEEVAKGHIPGSINIPLSTVEGALKMDPDEFKVRYGVTKPQLDAPELVFHCQIGKRGAMATTKAHELGYVNARNYAGAYSEWSKKEGK</sequence>
<accession>A0A668TSE6</accession>
<dbReference type="RefSeq" id="XP_039454183.1">
    <property type="nucleotide sequence ID" value="XM_039598249.1"/>
</dbReference>
<evidence type="ECO:0000313" key="4">
    <source>
        <dbReference type="Proteomes" id="UP000472276"/>
    </source>
</evidence>
<dbReference type="GO" id="GO:0005737">
    <property type="term" value="C:cytoplasm"/>
    <property type="evidence" value="ECO:0007669"/>
    <property type="project" value="TreeGrafter"/>
</dbReference>
<proteinExistence type="predicted"/>
<evidence type="ECO:0000259" key="2">
    <source>
        <dbReference type="PROSITE" id="PS50206"/>
    </source>
</evidence>
<dbReference type="InterPro" id="IPR001763">
    <property type="entry name" value="Rhodanese-like_dom"/>
</dbReference>
<reference evidence="3" key="1">
    <citation type="submission" date="2025-08" db="UniProtKB">
        <authorList>
            <consortium name="Ensembl"/>
        </authorList>
    </citation>
    <scope>IDENTIFICATION</scope>
</reference>
<dbReference type="GO" id="GO:0070221">
    <property type="term" value="P:sulfide oxidation, using sulfide:quinone oxidoreductase"/>
    <property type="evidence" value="ECO:0007669"/>
    <property type="project" value="InterPro"/>
</dbReference>